<gene>
    <name evidence="1" type="ORF">BLL52_4103</name>
</gene>
<name>A0A1Q8Y9A4_9BURK</name>
<proteinExistence type="predicted"/>
<dbReference type="Proteomes" id="UP000185911">
    <property type="component" value="Unassembled WGS sequence"/>
</dbReference>
<dbReference type="AlphaFoldDB" id="A0A1Q8Y9A4"/>
<comment type="caution">
    <text evidence="1">The sequence shown here is derived from an EMBL/GenBank/DDBJ whole genome shotgun (WGS) entry which is preliminary data.</text>
</comment>
<dbReference type="RefSeq" id="WP_139313466.1">
    <property type="nucleotide sequence ID" value="NZ_MSYM01000020.1"/>
</dbReference>
<sequence>MDLLTAFDTVKSDQFFGLSELQNVRPMTEDPALVHAFRFDDMAIFKDGDGKDRWMLICPDMSNNQHWRTQSFDLDGFSGHMVFNTKDDALESVVRCGFYVRDDQALDRLHDLPSFLLGNYCCDLISKVNDREITYKQYLQLVSEYKVLHSLTDSLRLVV</sequence>
<reference evidence="1 2" key="1">
    <citation type="submission" date="2017-01" db="EMBL/GenBank/DDBJ databases">
        <title>Genome sequence of Rhodoferax antarcticus ANT.BR, a psychrophilic purple nonsulfur bacterium from an Antarctic microbial mat.</title>
        <authorList>
            <person name="Baker J."/>
            <person name="Riester C."/>
            <person name="Skinner B."/>
            <person name="Newell A."/>
            <person name="Swingley W."/>
            <person name="Madigan M."/>
            <person name="Jung D."/>
            <person name="Asao M."/>
            <person name="Chen M."/>
            <person name="Loughlin P."/>
            <person name="Pan H."/>
            <person name="Lin S."/>
            <person name="Li N."/>
            <person name="Shaw J."/>
            <person name="Prado M."/>
            <person name="Sherman C."/>
            <person name="Li X."/>
            <person name="Tang J."/>
            <person name="Blankenship R."/>
            <person name="Zhao T."/>
            <person name="Touchman J."/>
            <person name="Sattley M."/>
        </authorList>
    </citation>
    <scope>NUCLEOTIDE SEQUENCE [LARGE SCALE GENOMIC DNA]</scope>
    <source>
        <strain evidence="1 2">ANT.BR</strain>
    </source>
</reference>
<evidence type="ECO:0000313" key="1">
    <source>
        <dbReference type="EMBL" id="OLP04605.1"/>
    </source>
</evidence>
<accession>A0A1Q8Y9A4</accession>
<dbReference type="EMBL" id="MSYM01000020">
    <property type="protein sequence ID" value="OLP04605.1"/>
    <property type="molecule type" value="Genomic_DNA"/>
</dbReference>
<protein>
    <submittedName>
        <fullName evidence="1">Uncharacterized protein</fullName>
    </submittedName>
</protein>
<organism evidence="1 2">
    <name type="scientific">Rhodoferax antarcticus ANT.BR</name>
    <dbReference type="NCBI Taxonomy" id="1111071"/>
    <lineage>
        <taxon>Bacteria</taxon>
        <taxon>Pseudomonadati</taxon>
        <taxon>Pseudomonadota</taxon>
        <taxon>Betaproteobacteria</taxon>
        <taxon>Burkholderiales</taxon>
        <taxon>Comamonadaceae</taxon>
        <taxon>Rhodoferax</taxon>
    </lineage>
</organism>
<keyword evidence="2" id="KW-1185">Reference proteome</keyword>
<evidence type="ECO:0000313" key="2">
    <source>
        <dbReference type="Proteomes" id="UP000185911"/>
    </source>
</evidence>